<evidence type="ECO:0000313" key="3">
    <source>
        <dbReference type="Proteomes" id="UP001569428"/>
    </source>
</evidence>
<keyword evidence="3" id="KW-1185">Reference proteome</keyword>
<evidence type="ECO:0000313" key="2">
    <source>
        <dbReference type="EMBL" id="MFA0813614.1"/>
    </source>
</evidence>
<dbReference type="Pfam" id="PF13274">
    <property type="entry name" value="SocA_Panacea"/>
    <property type="match status" value="1"/>
</dbReference>
<sequence length="86" mass="9729">MLSSIELSRVLISQATSKGISVCNLKLQKLLYYIQGYHLACTGTPFFLDSIEAWRHGPVIGTVYHAYKALWLPSNTCYFFGSRYCS</sequence>
<dbReference type="EMBL" id="JBGMEK010000113">
    <property type="protein sequence ID" value="MFA0813614.1"/>
    <property type="molecule type" value="Genomic_DNA"/>
</dbReference>
<gene>
    <name evidence="2" type="ORF">ACCI49_22250</name>
</gene>
<accession>A0ABV4P5J8</accession>
<feature type="domain" description="Antitoxin SocA-like Panacea" evidence="1">
    <location>
        <begin position="27"/>
        <end position="69"/>
    </location>
</feature>
<dbReference type="InterPro" id="IPR025272">
    <property type="entry name" value="SocA_Panacea"/>
</dbReference>
<protein>
    <submittedName>
        <fullName evidence="2">Panacea domain-containing protein</fullName>
    </submittedName>
</protein>
<evidence type="ECO:0000259" key="1">
    <source>
        <dbReference type="Pfam" id="PF13274"/>
    </source>
</evidence>
<reference evidence="2 3" key="1">
    <citation type="submission" date="2024-08" db="EMBL/GenBank/DDBJ databases">
        <authorList>
            <person name="Ishaq N."/>
        </authorList>
    </citation>
    <scope>NUCLEOTIDE SEQUENCE [LARGE SCALE GENOMIC DNA]</scope>
    <source>
        <strain evidence="2 3">DSM 18651</strain>
    </source>
</reference>
<name>A0ABV4P5J8_9GAMM</name>
<dbReference type="RefSeq" id="WP_371841429.1">
    <property type="nucleotide sequence ID" value="NZ_JBGMEK010000113.1"/>
</dbReference>
<organism evidence="2 3">
    <name type="scientific">Microbulbifer epialgicus</name>
    <dbReference type="NCBI Taxonomy" id="393907"/>
    <lineage>
        <taxon>Bacteria</taxon>
        <taxon>Pseudomonadati</taxon>
        <taxon>Pseudomonadota</taxon>
        <taxon>Gammaproteobacteria</taxon>
        <taxon>Cellvibrionales</taxon>
        <taxon>Microbulbiferaceae</taxon>
        <taxon>Microbulbifer</taxon>
    </lineage>
</organism>
<proteinExistence type="predicted"/>
<dbReference type="Proteomes" id="UP001569428">
    <property type="component" value="Unassembled WGS sequence"/>
</dbReference>
<comment type="caution">
    <text evidence="2">The sequence shown here is derived from an EMBL/GenBank/DDBJ whole genome shotgun (WGS) entry which is preliminary data.</text>
</comment>